<organism evidence="5 6">
    <name type="scientific">Hippocampus comes</name>
    <name type="common">Tiger tail seahorse</name>
    <dbReference type="NCBI Taxonomy" id="109280"/>
    <lineage>
        <taxon>Eukaryota</taxon>
        <taxon>Metazoa</taxon>
        <taxon>Chordata</taxon>
        <taxon>Craniata</taxon>
        <taxon>Vertebrata</taxon>
        <taxon>Euteleostomi</taxon>
        <taxon>Actinopterygii</taxon>
        <taxon>Neopterygii</taxon>
        <taxon>Teleostei</taxon>
        <taxon>Neoteleostei</taxon>
        <taxon>Acanthomorphata</taxon>
        <taxon>Syngnathiaria</taxon>
        <taxon>Syngnathiformes</taxon>
        <taxon>Syngnathoidei</taxon>
        <taxon>Syngnathidae</taxon>
        <taxon>Hippocampus</taxon>
    </lineage>
</organism>
<sequence>MAAAFGLGWLFLLFLFGNVETQVMSSPHINTTCLGNILRVDVRPLPGQFLEVSVVVGHSAVKLTQRLATRCGFSMTHKQGTIMIYASLHNCFAQSAGNGFTTVLNLRLYSISMAQDDVYRVAETCSYGSQASREIVCDRNYMEMSVTRVVPDDDALPPHGVAERLVDSRFKMSSLVFFTPEEKKMTPQEAHQAGYGLANTATRLILRSSNAAAETYIQHVAGVPMSVLQASAIFGKKWFRSQIDVAAACPLLEGSVYFTEKMISWFLPARIDPVISSNQFRLLEVHMGVDGRRLDSDEVSTRRYNISVDNMYIVVRIPVGSPDGFFMSLVQNNQYLVCYVIEPMLELLWIEEATNEDTRYKVLFPIVTPPALQPLKVQDKTVPEEKVFKMLIGPFAYDVGLVNLTFGDEILSVHDCNKRGFNVQERRSQSSGLKFISLKVPFADRVVQQMTEAEVTVYSLRLTFGLAVLHKFMPFCHTAHLEAKLAEVVPRPPLGQAFATGGCDATNFYILVQFGAEGHNFHTRLGARALTHSLALEYSFTTNGTHFSIVVPLSSHDVVYEAIEGSSIRSRLDITLINPETNLNINDFTLTCRFPSTLTECLPNGTMTALAIKLESVPSLNPSELTLLDPTCGPVYSNKRFAYFVFTGNTCGTTRKFVSNSMLYENEISLPRQAELPTNNASHEEPEYDLRISCYYDVNTSRSVTFHTRPRRSDPYAENGRGALQVVLRLAIDESYSAFYGSANYPVSKYLQQPLYFEVALLRSTNPKVSLELESCWATVDMDRRSQPRWNLIINGCPNPVDPNQVVFHPVWKNGGVEYPSHVKRFEVNMFAFAQDQDNLTKQLYIHCDVVICDSRIRLSDACKKRLCYSQDNRMKVQKRAAPNVRDVTSVSSGCIYLN</sequence>
<evidence type="ECO:0000256" key="1">
    <source>
        <dbReference type="ARBA" id="ARBA00023157"/>
    </source>
</evidence>
<evidence type="ECO:0000256" key="3">
    <source>
        <dbReference type="SAM" id="SignalP"/>
    </source>
</evidence>
<feature type="chain" id="PRO_5018713969" evidence="3">
    <location>
        <begin position="22"/>
        <end position="899"/>
    </location>
</feature>
<dbReference type="InterPro" id="IPR058876">
    <property type="entry name" value="Ig-like_ZP"/>
</dbReference>
<feature type="domain" description="ZP" evidence="4">
    <location>
        <begin position="600"/>
        <end position="870"/>
    </location>
</feature>
<dbReference type="Gene3D" id="2.60.40.4100">
    <property type="entry name" value="Zona pellucida, ZP-C domain"/>
    <property type="match status" value="1"/>
</dbReference>
<evidence type="ECO:0000259" key="4">
    <source>
        <dbReference type="PROSITE" id="PS51034"/>
    </source>
</evidence>
<dbReference type="InterPro" id="IPR048290">
    <property type="entry name" value="ZP_chr"/>
</dbReference>
<dbReference type="OMA" id="NCWATQE"/>
<keyword evidence="3" id="KW-0732">Signal</keyword>
<accession>A0A3Q2YQ23</accession>
<dbReference type="Pfam" id="PF23344">
    <property type="entry name" value="ZP-N"/>
    <property type="match status" value="1"/>
</dbReference>
<dbReference type="InterPro" id="IPR042235">
    <property type="entry name" value="ZP-C_dom"/>
</dbReference>
<proteinExistence type="predicted"/>
<dbReference type="InterPro" id="IPR055356">
    <property type="entry name" value="ZP-N"/>
</dbReference>
<evidence type="ECO:0000256" key="2">
    <source>
        <dbReference type="ARBA" id="ARBA00023180"/>
    </source>
</evidence>
<evidence type="ECO:0000313" key="6">
    <source>
        <dbReference type="Proteomes" id="UP000264820"/>
    </source>
</evidence>
<dbReference type="PROSITE" id="PS51034">
    <property type="entry name" value="ZP_2"/>
    <property type="match status" value="1"/>
</dbReference>
<keyword evidence="6" id="KW-1185">Reference proteome</keyword>
<dbReference type="InterPro" id="IPR055355">
    <property type="entry name" value="ZP-C"/>
</dbReference>
<dbReference type="GeneTree" id="ENSGT00940000163503"/>
<keyword evidence="1" id="KW-1015">Disulfide bond</keyword>
<dbReference type="SMART" id="SM00241">
    <property type="entry name" value="ZP"/>
    <property type="match status" value="1"/>
</dbReference>
<dbReference type="Ensembl" id="ENSHCOT00000005538.1">
    <property type="protein sequence ID" value="ENSHCOP00000020691.1"/>
    <property type="gene ID" value="ENSHCOG00000007029.1"/>
</dbReference>
<dbReference type="AlphaFoldDB" id="A0A3Q2YQ23"/>
<name>A0A3Q2YQ23_HIPCM</name>
<dbReference type="Gene3D" id="2.60.40.3210">
    <property type="entry name" value="Zona pellucida, ZP-N domain"/>
    <property type="match status" value="1"/>
</dbReference>
<dbReference type="PRINTS" id="PR00023">
    <property type="entry name" value="ZPELLUCIDA"/>
</dbReference>
<keyword evidence="2" id="KW-0325">Glycoprotein</keyword>
<dbReference type="PANTHER" id="PTHR47130">
    <property type="entry name" value="SI:DKEY-19B23.11-RELATED"/>
    <property type="match status" value="1"/>
</dbReference>
<reference evidence="5" key="2">
    <citation type="submission" date="2025-09" db="UniProtKB">
        <authorList>
            <consortium name="Ensembl"/>
        </authorList>
    </citation>
    <scope>IDENTIFICATION</scope>
</reference>
<evidence type="ECO:0000313" key="5">
    <source>
        <dbReference type="Ensembl" id="ENSHCOP00000020691.1"/>
    </source>
</evidence>
<dbReference type="Proteomes" id="UP000264820">
    <property type="component" value="Unplaced"/>
</dbReference>
<feature type="signal peptide" evidence="3">
    <location>
        <begin position="1"/>
        <end position="21"/>
    </location>
</feature>
<dbReference type="Pfam" id="PF00100">
    <property type="entry name" value="Zona_pellucida"/>
    <property type="match status" value="1"/>
</dbReference>
<dbReference type="PANTHER" id="PTHR47130:SF3">
    <property type="entry name" value="ZONA PELLUCIDA PROTEIN"/>
    <property type="match status" value="1"/>
</dbReference>
<dbReference type="InterPro" id="IPR001507">
    <property type="entry name" value="ZP_dom"/>
</dbReference>
<protein>
    <submittedName>
        <fullName evidence="5">Uncharacterized LOC109508034</fullName>
    </submittedName>
</protein>
<reference evidence="5" key="1">
    <citation type="submission" date="2025-08" db="UniProtKB">
        <authorList>
            <consortium name="Ensembl"/>
        </authorList>
    </citation>
    <scope>IDENTIFICATION</scope>
</reference>
<dbReference type="Pfam" id="PF26562">
    <property type="entry name" value="Ig-like"/>
    <property type="match status" value="1"/>
</dbReference>